<dbReference type="AlphaFoldDB" id="A0A7J5AM63"/>
<dbReference type="InterPro" id="IPR004380">
    <property type="entry name" value="Asp_race"/>
</dbReference>
<reference evidence="3 4" key="1">
    <citation type="submission" date="2019-09" db="EMBL/GenBank/DDBJ databases">
        <authorList>
            <person name="Cao W.R."/>
        </authorList>
    </citation>
    <scope>NUCLEOTIDE SEQUENCE [LARGE SCALE GENOMIC DNA]</scope>
    <source>
        <strain evidence="4">a4</strain>
    </source>
</reference>
<dbReference type="SUPFAM" id="SSF53681">
    <property type="entry name" value="Aspartate/glutamate racemase"/>
    <property type="match status" value="2"/>
</dbReference>
<sequence>MKTIGLIGGITPQSTIMYYQVLNKLATESFGEKHSAKVLINSMDFGKISQLQTEGKWDVLATIMVDAAKSLEAAGASCIVICANTMHLTINEVKEAIQIPVIHIAEATGEVILEKKLKKVALLGTKYTMEKTFYTDVLKSMGIETIIPDKEDRAIIHTVIYNELAKGVLNKNSKEAYLKIIRKLEEQGIEGVILGCTEIPLLIKQEDVSIPVFDTTTIHATKAFNLSK</sequence>
<dbReference type="RefSeq" id="WP_150899614.1">
    <property type="nucleotide sequence ID" value="NZ_WAAU01000012.1"/>
</dbReference>
<keyword evidence="2" id="KW-0413">Isomerase</keyword>
<comment type="caution">
    <text evidence="3">The sequence shown here is derived from an EMBL/GenBank/DDBJ whole genome shotgun (WGS) entry which is preliminary data.</text>
</comment>
<dbReference type="Proteomes" id="UP000467305">
    <property type="component" value="Unassembled WGS sequence"/>
</dbReference>
<evidence type="ECO:0000313" key="3">
    <source>
        <dbReference type="EMBL" id="KAB1158646.1"/>
    </source>
</evidence>
<dbReference type="PANTHER" id="PTHR21198">
    <property type="entry name" value="GLUTAMATE RACEMASE"/>
    <property type="match status" value="1"/>
</dbReference>
<dbReference type="InterPro" id="IPR033134">
    <property type="entry name" value="Asp/Glu_racemase_AS_2"/>
</dbReference>
<name>A0A7J5AM63_9FLAO</name>
<dbReference type="EMBL" id="WAAU01000012">
    <property type="protein sequence ID" value="KAB1158646.1"/>
    <property type="molecule type" value="Genomic_DNA"/>
</dbReference>
<gene>
    <name evidence="3" type="ORF">F7018_08485</name>
</gene>
<dbReference type="InterPro" id="IPR015942">
    <property type="entry name" value="Asp/Glu/hydantoin_racemase"/>
</dbReference>
<comment type="similarity">
    <text evidence="1">Belongs to the aspartate/glutamate racemases family.</text>
</comment>
<dbReference type="Pfam" id="PF01177">
    <property type="entry name" value="Asp_Glu_race"/>
    <property type="match status" value="1"/>
</dbReference>
<organism evidence="3 4">
    <name type="scientific">Tenacibaculum aiptasiae</name>
    <dbReference type="NCBI Taxonomy" id="426481"/>
    <lineage>
        <taxon>Bacteria</taxon>
        <taxon>Pseudomonadati</taxon>
        <taxon>Bacteroidota</taxon>
        <taxon>Flavobacteriia</taxon>
        <taxon>Flavobacteriales</taxon>
        <taxon>Flavobacteriaceae</taxon>
        <taxon>Tenacibaculum</taxon>
    </lineage>
</organism>
<dbReference type="InterPro" id="IPR001920">
    <property type="entry name" value="Asp/Glu_race"/>
</dbReference>
<dbReference type="NCBIfam" id="TIGR00035">
    <property type="entry name" value="asp_race"/>
    <property type="match status" value="1"/>
</dbReference>
<dbReference type="GO" id="GO:0047661">
    <property type="term" value="F:amino-acid racemase activity"/>
    <property type="evidence" value="ECO:0007669"/>
    <property type="project" value="InterPro"/>
</dbReference>
<accession>A0A7J5AM63</accession>
<proteinExistence type="inferred from homology"/>
<dbReference type="OrthoDB" id="9803739at2"/>
<dbReference type="PROSITE" id="PS00924">
    <property type="entry name" value="ASP_GLU_RACEMASE_2"/>
    <property type="match status" value="1"/>
</dbReference>
<evidence type="ECO:0000313" key="4">
    <source>
        <dbReference type="Proteomes" id="UP000467305"/>
    </source>
</evidence>
<evidence type="ECO:0000256" key="1">
    <source>
        <dbReference type="ARBA" id="ARBA00007847"/>
    </source>
</evidence>
<keyword evidence="4" id="KW-1185">Reference proteome</keyword>
<evidence type="ECO:0000256" key="2">
    <source>
        <dbReference type="ARBA" id="ARBA00023235"/>
    </source>
</evidence>
<dbReference type="Gene3D" id="3.40.50.1860">
    <property type="match status" value="2"/>
</dbReference>
<protein>
    <submittedName>
        <fullName evidence="3">Aspartate/glutamate racemase family protein</fullName>
    </submittedName>
</protein>
<dbReference type="PANTHER" id="PTHR21198:SF7">
    <property type="entry name" value="ASPARTATE-GLUTAMATE RACEMASE FAMILY"/>
    <property type="match status" value="1"/>
</dbReference>